<keyword evidence="1" id="KW-0472">Membrane</keyword>
<sequence length="123" mass="12971">MKLAAGLLLIIMSVVHVIYGENMQVRALRAQGAEENLVGAFRVMSLQGGLLLLAVGSIEVLGYAGLLRLDGFAAYMPAGLVGLNVLAALLVACTMHRKLLGMIVPQLLIFAVILTLQIWSAAG</sequence>
<organism evidence="2 3">
    <name type="scientific">Paenibacillus sabuli</name>
    <dbReference type="NCBI Taxonomy" id="2772509"/>
    <lineage>
        <taxon>Bacteria</taxon>
        <taxon>Bacillati</taxon>
        <taxon>Bacillota</taxon>
        <taxon>Bacilli</taxon>
        <taxon>Bacillales</taxon>
        <taxon>Paenibacillaceae</taxon>
        <taxon>Paenibacillus</taxon>
    </lineage>
</organism>
<comment type="caution">
    <text evidence="2">The sequence shown here is derived from an EMBL/GenBank/DDBJ whole genome shotgun (WGS) entry which is preliminary data.</text>
</comment>
<feature type="transmembrane region" description="Helical" evidence="1">
    <location>
        <begin position="44"/>
        <end position="66"/>
    </location>
</feature>
<feature type="transmembrane region" description="Helical" evidence="1">
    <location>
        <begin position="103"/>
        <end position="122"/>
    </location>
</feature>
<proteinExistence type="predicted"/>
<accession>A0A927BWH4</accession>
<keyword evidence="1" id="KW-0812">Transmembrane</keyword>
<protein>
    <submittedName>
        <fullName evidence="2">Uncharacterized protein</fullName>
    </submittedName>
</protein>
<evidence type="ECO:0000256" key="1">
    <source>
        <dbReference type="SAM" id="Phobius"/>
    </source>
</evidence>
<reference evidence="2" key="1">
    <citation type="submission" date="2020-09" db="EMBL/GenBank/DDBJ databases">
        <title>A novel bacterium of genus Paenibacillus, isolated from South China Sea.</title>
        <authorList>
            <person name="Huang H."/>
            <person name="Mo K."/>
            <person name="Hu Y."/>
        </authorList>
    </citation>
    <scope>NUCLEOTIDE SEQUENCE</scope>
    <source>
        <strain evidence="2">IB182496</strain>
    </source>
</reference>
<feature type="transmembrane region" description="Helical" evidence="1">
    <location>
        <begin position="78"/>
        <end position="97"/>
    </location>
</feature>
<dbReference type="Proteomes" id="UP000621560">
    <property type="component" value="Unassembled WGS sequence"/>
</dbReference>
<evidence type="ECO:0000313" key="2">
    <source>
        <dbReference type="EMBL" id="MBD2846638.1"/>
    </source>
</evidence>
<keyword evidence="3" id="KW-1185">Reference proteome</keyword>
<name>A0A927BWH4_9BACL</name>
<evidence type="ECO:0000313" key="3">
    <source>
        <dbReference type="Proteomes" id="UP000621560"/>
    </source>
</evidence>
<dbReference type="AlphaFoldDB" id="A0A927BWH4"/>
<keyword evidence="1" id="KW-1133">Transmembrane helix</keyword>
<dbReference type="EMBL" id="JACXIZ010000026">
    <property type="protein sequence ID" value="MBD2846638.1"/>
    <property type="molecule type" value="Genomic_DNA"/>
</dbReference>
<dbReference type="RefSeq" id="WP_190919221.1">
    <property type="nucleotide sequence ID" value="NZ_JACXIZ010000026.1"/>
</dbReference>
<gene>
    <name evidence="2" type="ORF">IDH44_15670</name>
</gene>